<dbReference type="InterPro" id="IPR058532">
    <property type="entry name" value="YjbR/MT2646/Rv2570-like"/>
</dbReference>
<dbReference type="Proteomes" id="UP001231124">
    <property type="component" value="Unassembled WGS sequence"/>
</dbReference>
<dbReference type="Pfam" id="PF04237">
    <property type="entry name" value="YjbR"/>
    <property type="match status" value="1"/>
</dbReference>
<dbReference type="InterPro" id="IPR038056">
    <property type="entry name" value="YjbR-like_sf"/>
</dbReference>
<keyword evidence="2" id="KW-1185">Reference proteome</keyword>
<dbReference type="EMBL" id="JAUSVP010000001">
    <property type="protein sequence ID" value="MDQ0445644.1"/>
    <property type="molecule type" value="Genomic_DNA"/>
</dbReference>
<evidence type="ECO:0008006" key="3">
    <source>
        <dbReference type="Google" id="ProtNLM"/>
    </source>
</evidence>
<comment type="caution">
    <text evidence="1">The sequence shown here is derived from an EMBL/GenBank/DDBJ whole genome shotgun (WGS) entry which is preliminary data.</text>
</comment>
<protein>
    <recommendedName>
        <fullName evidence="3">MmcQ/YjbR family DNA-binding protein</fullName>
    </recommendedName>
</protein>
<accession>A0ABU0HTI4</accession>
<dbReference type="SUPFAM" id="SSF142906">
    <property type="entry name" value="YjbR-like"/>
    <property type="match status" value="1"/>
</dbReference>
<sequence>MGRRTMMVNEARALAELLPATVVGAHRGNPDFRVGGRVLATLWTEEERLVLRLNPEDQARFCDAEPDLFMPLDGAWGRRGWTNLDLMVCDEEILRAALLAAWRTTAPPDLVTAYEGRLA</sequence>
<organism evidence="1 2">
    <name type="scientific">Methylobacterium aerolatum</name>
    <dbReference type="NCBI Taxonomy" id="418708"/>
    <lineage>
        <taxon>Bacteria</taxon>
        <taxon>Pseudomonadati</taxon>
        <taxon>Pseudomonadota</taxon>
        <taxon>Alphaproteobacteria</taxon>
        <taxon>Hyphomicrobiales</taxon>
        <taxon>Methylobacteriaceae</taxon>
        <taxon>Methylobacterium</taxon>
    </lineage>
</organism>
<evidence type="ECO:0000313" key="2">
    <source>
        <dbReference type="Proteomes" id="UP001231124"/>
    </source>
</evidence>
<evidence type="ECO:0000313" key="1">
    <source>
        <dbReference type="EMBL" id="MDQ0445644.1"/>
    </source>
</evidence>
<gene>
    <name evidence="1" type="ORF">QO012_000122</name>
</gene>
<proteinExistence type="predicted"/>
<reference evidence="1 2" key="1">
    <citation type="submission" date="2023-07" db="EMBL/GenBank/DDBJ databases">
        <title>Genomic Encyclopedia of Type Strains, Phase IV (KMG-IV): sequencing the most valuable type-strain genomes for metagenomic binning, comparative biology and taxonomic classification.</title>
        <authorList>
            <person name="Goeker M."/>
        </authorList>
    </citation>
    <scope>NUCLEOTIDE SEQUENCE [LARGE SCALE GENOMIC DNA]</scope>
    <source>
        <strain evidence="1 2">DSM 19013</strain>
    </source>
</reference>
<name>A0ABU0HTI4_9HYPH</name>